<reference evidence="3 4" key="1">
    <citation type="submission" date="2009-01" db="EMBL/GenBank/DDBJ databases">
        <title>Complete sequence of Clostridium cellulolyticum H10.</title>
        <authorList>
            <consortium name="US DOE Joint Genome Institute"/>
            <person name="Lucas S."/>
            <person name="Copeland A."/>
            <person name="Lapidus A."/>
            <person name="Glavina del Rio T."/>
            <person name="Dalin E."/>
            <person name="Tice H."/>
            <person name="Bruce D."/>
            <person name="Goodwin L."/>
            <person name="Pitluck S."/>
            <person name="Chertkov O."/>
            <person name="Saunders E."/>
            <person name="Brettin T."/>
            <person name="Detter J.C."/>
            <person name="Han C."/>
            <person name="Larimer F."/>
            <person name="Land M."/>
            <person name="Hauser L."/>
            <person name="Kyrpides N."/>
            <person name="Ivanova N."/>
            <person name="Zhou J."/>
            <person name="Richardson P."/>
        </authorList>
    </citation>
    <scope>NUCLEOTIDE SEQUENCE [LARGE SCALE GENOMIC DNA]</scope>
    <source>
        <strain evidence="4">ATCC 35319 / DSM 5812 / JCM 6584 / H10</strain>
    </source>
</reference>
<dbReference type="InterPro" id="IPR038109">
    <property type="entry name" value="DNA_bind_recomb_sf"/>
</dbReference>
<dbReference type="Pfam" id="PF00239">
    <property type="entry name" value="Resolvase"/>
    <property type="match status" value="1"/>
</dbReference>
<dbReference type="HOGENOM" id="CLU_010686_0_5_9"/>
<dbReference type="PROSITE" id="PS51736">
    <property type="entry name" value="RECOMBINASES_3"/>
    <property type="match status" value="1"/>
</dbReference>
<dbReference type="Proteomes" id="UP000001349">
    <property type="component" value="Chromosome"/>
</dbReference>
<dbReference type="PROSITE" id="PS51737">
    <property type="entry name" value="RECOMBINASE_DNA_BIND"/>
    <property type="match status" value="1"/>
</dbReference>
<dbReference type="SMART" id="SM00857">
    <property type="entry name" value="Resolvase"/>
    <property type="match status" value="1"/>
</dbReference>
<dbReference type="InterPro" id="IPR006119">
    <property type="entry name" value="Resolv_N"/>
</dbReference>
<dbReference type="eggNOG" id="COG1961">
    <property type="taxonomic scope" value="Bacteria"/>
</dbReference>
<dbReference type="Gene3D" id="3.90.1750.20">
    <property type="entry name" value="Putative Large Serine Recombinase, Chain B, Domain 2"/>
    <property type="match status" value="1"/>
</dbReference>
<feature type="domain" description="Resolvase/invertase-type recombinase catalytic" evidence="1">
    <location>
        <begin position="23"/>
        <end position="171"/>
    </location>
</feature>
<dbReference type="InterPro" id="IPR036162">
    <property type="entry name" value="Resolvase-like_N_sf"/>
</dbReference>
<feature type="domain" description="Recombinase" evidence="2">
    <location>
        <begin position="179"/>
        <end position="305"/>
    </location>
</feature>
<proteinExistence type="predicted"/>
<organism evidence="3 4">
    <name type="scientific">Ruminiclostridium cellulolyticum (strain ATCC 35319 / DSM 5812 / JCM 6584 / H10)</name>
    <name type="common">Clostridium cellulolyticum</name>
    <dbReference type="NCBI Taxonomy" id="394503"/>
    <lineage>
        <taxon>Bacteria</taxon>
        <taxon>Bacillati</taxon>
        <taxon>Bacillota</taxon>
        <taxon>Clostridia</taxon>
        <taxon>Eubacteriales</taxon>
        <taxon>Oscillospiraceae</taxon>
        <taxon>Ruminiclostridium</taxon>
    </lineage>
</organism>
<dbReference type="Pfam" id="PF13408">
    <property type="entry name" value="Zn_ribbon_recom"/>
    <property type="match status" value="1"/>
</dbReference>
<dbReference type="PANTHER" id="PTHR30461:SF23">
    <property type="entry name" value="DNA RECOMBINASE-RELATED"/>
    <property type="match status" value="1"/>
</dbReference>
<dbReference type="RefSeq" id="WP_015926112.1">
    <property type="nucleotide sequence ID" value="NC_011898.1"/>
</dbReference>
<dbReference type="CDD" id="cd00338">
    <property type="entry name" value="Ser_Recombinase"/>
    <property type="match status" value="1"/>
</dbReference>
<dbReference type="InterPro" id="IPR011109">
    <property type="entry name" value="DNA_bind_recombinase_dom"/>
</dbReference>
<dbReference type="SUPFAM" id="SSF53041">
    <property type="entry name" value="Resolvase-like"/>
    <property type="match status" value="1"/>
</dbReference>
<evidence type="ECO:0000259" key="1">
    <source>
        <dbReference type="PROSITE" id="PS51736"/>
    </source>
</evidence>
<evidence type="ECO:0000313" key="4">
    <source>
        <dbReference type="Proteomes" id="UP000001349"/>
    </source>
</evidence>
<dbReference type="Pfam" id="PF07508">
    <property type="entry name" value="Recombinase"/>
    <property type="match status" value="1"/>
</dbReference>
<dbReference type="EMBL" id="CP001348">
    <property type="protein sequence ID" value="ACL77040.1"/>
    <property type="molecule type" value="Genomic_DNA"/>
</dbReference>
<dbReference type="AlphaFoldDB" id="B8I7G9"/>
<dbReference type="Gene3D" id="3.40.50.1390">
    <property type="entry name" value="Resolvase, N-terminal catalytic domain"/>
    <property type="match status" value="1"/>
</dbReference>
<dbReference type="STRING" id="394503.Ccel_2731"/>
<sequence length="526" mass="60808">MPKVTVINPIQKTELKSDETKYRVCAYCRVSSDSKEQLQSFNAQVEHYTAMIRKNLQWKFCGVYADEGISGTSRSKRDEFKRLIKDCESGKVDIVITKSISRWARNTADSIEVIRKLKSLGIGIYFEKENVNTLSAESELVLTILSSIAQEESISISKNNRWSCQKRFQNGEWVPSYLPYGYDMDAKGNIIIKEPEAQVVRRIFNDFLSGKGAYTIAKGLTEDGIATKRGNSCWSEGTVRDILQNEKYAGDLLMQKTFTTDTIPFLRKRNKGQKQKYFIEDNHEPVISREQEEKVNKIIQYRKAQQKSSDTAKYNNRYPFSGRIICGECGQAFIRRTIFKNKPYQHIQWSCGRHIRDITQCCMKAIKEEEVKLAYIQLFNKLKCNTNKILVPLLEGLKKISAEDYAGEEVTECNNRIYELNEQNQVLNRLRSKGYIDSALFILKSNVIETELEELKSKRNRILDNTNVSFEIEQTKQLINIVKAHEGLIEEYDENMFEKTVKVITVKSQTQLVFTLINGLELMEYL</sequence>
<keyword evidence="4" id="KW-1185">Reference proteome</keyword>
<name>B8I7G9_RUMCH</name>
<dbReference type="InterPro" id="IPR025827">
    <property type="entry name" value="Zn_ribbon_recom_dom"/>
</dbReference>
<evidence type="ECO:0000313" key="3">
    <source>
        <dbReference type="EMBL" id="ACL77040.1"/>
    </source>
</evidence>
<gene>
    <name evidence="3" type="ordered locus">Ccel_2731</name>
</gene>
<dbReference type="GO" id="GO:0003677">
    <property type="term" value="F:DNA binding"/>
    <property type="evidence" value="ECO:0007669"/>
    <property type="project" value="InterPro"/>
</dbReference>
<accession>B8I7G9</accession>
<dbReference type="PANTHER" id="PTHR30461">
    <property type="entry name" value="DNA-INVERTASE FROM LAMBDOID PROPHAGE"/>
    <property type="match status" value="1"/>
</dbReference>
<protein>
    <submittedName>
        <fullName evidence="3">Resolvase domain protein</fullName>
    </submittedName>
</protein>
<dbReference type="GO" id="GO:0000150">
    <property type="term" value="F:DNA strand exchange activity"/>
    <property type="evidence" value="ECO:0007669"/>
    <property type="project" value="InterPro"/>
</dbReference>
<evidence type="ECO:0000259" key="2">
    <source>
        <dbReference type="PROSITE" id="PS51737"/>
    </source>
</evidence>
<dbReference type="OrthoDB" id="9769353at2"/>
<dbReference type="InterPro" id="IPR050639">
    <property type="entry name" value="SSR_resolvase"/>
</dbReference>
<dbReference type="KEGG" id="cce:Ccel_2731"/>